<accession>A0A8J5CCK2</accession>
<evidence type="ECO:0000313" key="4">
    <source>
        <dbReference type="EMBL" id="KAG6472979.1"/>
    </source>
</evidence>
<dbReference type="SMART" id="SM00320">
    <property type="entry name" value="WD40"/>
    <property type="match status" value="1"/>
</dbReference>
<dbReference type="SUPFAM" id="SSF50978">
    <property type="entry name" value="WD40 repeat-like"/>
    <property type="match status" value="1"/>
</dbReference>
<gene>
    <name evidence="4" type="ORF">ZIOFF_070459</name>
</gene>
<evidence type="ECO:0000256" key="1">
    <source>
        <dbReference type="ARBA" id="ARBA00022574"/>
    </source>
</evidence>
<proteinExistence type="predicted"/>
<dbReference type="GO" id="GO:0045717">
    <property type="term" value="P:negative regulation of fatty acid biosynthetic process"/>
    <property type="evidence" value="ECO:0007669"/>
    <property type="project" value="TreeGrafter"/>
</dbReference>
<keyword evidence="1 3" id="KW-0853">WD repeat</keyword>
<dbReference type="Pfam" id="PF00400">
    <property type="entry name" value="WD40"/>
    <property type="match status" value="1"/>
</dbReference>
<keyword evidence="5" id="KW-1185">Reference proteome</keyword>
<dbReference type="Gene3D" id="2.130.10.10">
    <property type="entry name" value="YVTN repeat-like/Quinoprotein amine dehydrogenase"/>
    <property type="match status" value="1"/>
</dbReference>
<dbReference type="InterPro" id="IPR036322">
    <property type="entry name" value="WD40_repeat_dom_sf"/>
</dbReference>
<dbReference type="InterPro" id="IPR045151">
    <property type="entry name" value="DCAF8"/>
</dbReference>
<comment type="caution">
    <text evidence="4">The sequence shown here is derived from an EMBL/GenBank/DDBJ whole genome shotgun (WGS) entry which is preliminary data.</text>
</comment>
<name>A0A8J5CCK2_ZINOF</name>
<keyword evidence="2" id="KW-0677">Repeat</keyword>
<evidence type="ECO:0000313" key="5">
    <source>
        <dbReference type="Proteomes" id="UP000734854"/>
    </source>
</evidence>
<dbReference type="Proteomes" id="UP000734854">
    <property type="component" value="Unassembled WGS sequence"/>
</dbReference>
<protein>
    <submittedName>
        <fullName evidence="4">Uncharacterized protein</fullName>
    </submittedName>
</protein>
<dbReference type="PROSITE" id="PS50082">
    <property type="entry name" value="WD_REPEATS_2"/>
    <property type="match status" value="1"/>
</dbReference>
<organism evidence="4 5">
    <name type="scientific">Zingiber officinale</name>
    <name type="common">Ginger</name>
    <name type="synonym">Amomum zingiber</name>
    <dbReference type="NCBI Taxonomy" id="94328"/>
    <lineage>
        <taxon>Eukaryota</taxon>
        <taxon>Viridiplantae</taxon>
        <taxon>Streptophyta</taxon>
        <taxon>Embryophyta</taxon>
        <taxon>Tracheophyta</taxon>
        <taxon>Spermatophyta</taxon>
        <taxon>Magnoliopsida</taxon>
        <taxon>Liliopsida</taxon>
        <taxon>Zingiberales</taxon>
        <taxon>Zingiberaceae</taxon>
        <taxon>Zingiber</taxon>
    </lineage>
</organism>
<dbReference type="GO" id="GO:0005737">
    <property type="term" value="C:cytoplasm"/>
    <property type="evidence" value="ECO:0007669"/>
    <property type="project" value="TreeGrafter"/>
</dbReference>
<sequence length="223" mass="23861">MPAALGLSHLGSGLPAVTKSTDAWRARRILVSVERRQCSFVGRGKMGKQTALGLSAESKLQEALNAAVVVSLPHKQDDDLDEILEFSLIGHQGCVNAIAWNAKGSLLISGSDDTRGLLHSIETGHNANIFSTKFVPDTSDDLVVSGAGDAEVCGSSLRTSSILQVPHYEGQEASCSQEWPIAVKLKDEGVHRDSMKADCILTEDDVTDGEWIGDLFQASSSKW</sequence>
<dbReference type="InterPro" id="IPR015943">
    <property type="entry name" value="WD40/YVTN_repeat-like_dom_sf"/>
</dbReference>
<dbReference type="PANTHER" id="PTHR15574">
    <property type="entry name" value="WD REPEAT DOMAIN-CONTAINING FAMILY"/>
    <property type="match status" value="1"/>
</dbReference>
<feature type="repeat" description="WD" evidence="3">
    <location>
        <begin position="88"/>
        <end position="113"/>
    </location>
</feature>
<reference evidence="4 5" key="1">
    <citation type="submission" date="2020-08" db="EMBL/GenBank/DDBJ databases">
        <title>Plant Genome Project.</title>
        <authorList>
            <person name="Zhang R.-G."/>
        </authorList>
    </citation>
    <scope>NUCLEOTIDE SEQUENCE [LARGE SCALE GENOMIC DNA]</scope>
    <source>
        <tissue evidence="4">Rhizome</tissue>
    </source>
</reference>
<dbReference type="EMBL" id="JACMSC010000020">
    <property type="protein sequence ID" value="KAG6472979.1"/>
    <property type="molecule type" value="Genomic_DNA"/>
</dbReference>
<dbReference type="InterPro" id="IPR001680">
    <property type="entry name" value="WD40_rpt"/>
</dbReference>
<evidence type="ECO:0000256" key="3">
    <source>
        <dbReference type="PROSITE-ProRule" id="PRU00221"/>
    </source>
</evidence>
<evidence type="ECO:0000256" key="2">
    <source>
        <dbReference type="ARBA" id="ARBA00022737"/>
    </source>
</evidence>
<dbReference type="AlphaFoldDB" id="A0A8J5CCK2"/>
<dbReference type="PANTHER" id="PTHR15574:SF40">
    <property type="entry name" value="WD AND TETRATRICOPEPTIDE REPEATS PROTEIN 1"/>
    <property type="match status" value="1"/>
</dbReference>
<dbReference type="GO" id="GO:0080008">
    <property type="term" value="C:Cul4-RING E3 ubiquitin ligase complex"/>
    <property type="evidence" value="ECO:0007669"/>
    <property type="project" value="TreeGrafter"/>
</dbReference>